<dbReference type="Pfam" id="PF12836">
    <property type="entry name" value="HHH_3"/>
    <property type="match status" value="1"/>
</dbReference>
<feature type="region of interest" description="Disordered" evidence="1">
    <location>
        <begin position="606"/>
        <end position="641"/>
    </location>
</feature>
<feature type="domain" description="Helix-hairpin-helix DNA-binding motif class 1" evidence="2">
    <location>
        <begin position="941"/>
        <end position="960"/>
    </location>
</feature>
<keyword evidence="4" id="KW-1185">Reference proteome</keyword>
<dbReference type="SUPFAM" id="SSF50969">
    <property type="entry name" value="YVTN repeat-like/Quinoprotein amine dehydrogenase"/>
    <property type="match status" value="1"/>
</dbReference>
<organism evidence="3 4">
    <name type="scientific">Mangrovimicrobium sediminis</name>
    <dbReference type="NCBI Taxonomy" id="2562682"/>
    <lineage>
        <taxon>Bacteria</taxon>
        <taxon>Pseudomonadati</taxon>
        <taxon>Pseudomonadota</taxon>
        <taxon>Gammaproteobacteria</taxon>
        <taxon>Cellvibrionales</taxon>
        <taxon>Halieaceae</taxon>
        <taxon>Mangrovimicrobium</taxon>
    </lineage>
</organism>
<dbReference type="EMBL" id="SRLE01000001">
    <property type="protein sequence ID" value="TGD76173.1"/>
    <property type="molecule type" value="Genomic_DNA"/>
</dbReference>
<protein>
    <recommendedName>
        <fullName evidence="2">Helix-hairpin-helix DNA-binding motif class 1 domain-containing protein</fullName>
    </recommendedName>
</protein>
<dbReference type="RefSeq" id="WP_135440750.1">
    <property type="nucleotide sequence ID" value="NZ_SRLE01000001.1"/>
</dbReference>
<dbReference type="GO" id="GO:0003677">
    <property type="term" value="F:DNA binding"/>
    <property type="evidence" value="ECO:0007669"/>
    <property type="project" value="InterPro"/>
</dbReference>
<dbReference type="Proteomes" id="UP000298050">
    <property type="component" value="Unassembled WGS sequence"/>
</dbReference>
<evidence type="ECO:0000313" key="3">
    <source>
        <dbReference type="EMBL" id="TGD76173.1"/>
    </source>
</evidence>
<dbReference type="GO" id="GO:0006281">
    <property type="term" value="P:DNA repair"/>
    <property type="evidence" value="ECO:0007669"/>
    <property type="project" value="InterPro"/>
</dbReference>
<sequence length="967" mass="103268">MATSKRPDCHSCEAESFSRNNYFTGKLMVERDFTDEQRYFMEKIRLHHQRLHGSGVVCGLRVAAQAEPCDERYVTLLPGSAVDCCGKDILVAHEEVIDLYAFPAMQDLLAGLEQAGDDPDAPENAPHTLQLCIRYRECPGEDIPVLYDECGCDDTRCAPNRILESYEIDLVIDPPEQANPLHQPELAWNATVNIAHAAQVLLHEASNRLYVLTADNNAVLYQVSTDNFAIEASFALEREGLAIAASVAGDEVYAVVASDGGIAAGDAELWVFDASGGNLATGPQRQATIAASDNSAASALTLADGRLAVLFHAGGRLRLWDAGLAAPMDPANTLDHGLDLHGLAAGTALQYIYSTQPDGSDVLRFDVDATDFAPLAINAVSDATVERSSGVSVVVSSAPDELLSLDSVNSVLRLVDPAGGGAVIGSVGLAHPPVAAVSSEGGHWAYVLVDDAGQGYVQSVNLHRLREGNPVAAGNPVAVGDLSTALALTAAGDRLFVPYIADAEVDNAGGVAVLDISEVNCRDLLWPDECPDCASADCLVLATIENYRPGYRVLDLPAPPPDPLEDLAAGIARIDNNLGRQRLPSTQAIVAALECLLDNCCGGTGGGEQGPPGQPGAPGTPGTPGTPGAPGDPGTPGEDGRSITEVEVTMIPCGQPPSGTVVEIGEEDLRLELELPGNCNPNLAHLCNISWFHDAVYRGEQLESMLVFENDIPFFRFAIRFDAPVRADDLNPNTIRVCFTELQSVIYEQHWLFTRIYPGVFSGFECELQGFSRDQRIDVDFVNGAEILVPVDWVGQLRTGFNLRISVHGDFIRDRENRGADLNHLPQWLTNADPTQPTAQRTGDGVPGGEFISWFSYAREQLPGLPVGELPGMVVVNRAYFTDYEGQRAESQARALAMLSSPRVAVNTASRDELIALNGIGPELADAIINARNAAPLNSEADLLNIPGIGSSLMARLRNHISFDQGE</sequence>
<feature type="domain" description="Helix-hairpin-helix DNA-binding motif class 1" evidence="2">
    <location>
        <begin position="912"/>
        <end position="931"/>
    </location>
</feature>
<dbReference type="InterPro" id="IPR011044">
    <property type="entry name" value="Quino_amine_DH_bsu"/>
</dbReference>
<evidence type="ECO:0000313" key="4">
    <source>
        <dbReference type="Proteomes" id="UP000298050"/>
    </source>
</evidence>
<comment type="caution">
    <text evidence="3">The sequence shown here is derived from an EMBL/GenBank/DDBJ whole genome shotgun (WGS) entry which is preliminary data.</text>
</comment>
<dbReference type="InterPro" id="IPR003583">
    <property type="entry name" value="Hlx-hairpin-Hlx_DNA-bd_motif"/>
</dbReference>
<evidence type="ECO:0000256" key="1">
    <source>
        <dbReference type="SAM" id="MobiDB-lite"/>
    </source>
</evidence>
<dbReference type="SUPFAM" id="SSF47781">
    <property type="entry name" value="RuvA domain 2-like"/>
    <property type="match status" value="1"/>
</dbReference>
<reference evidence="3 4" key="1">
    <citation type="submission" date="2019-04" db="EMBL/GenBank/DDBJ databases">
        <title>Taxonomy of novel Haliea sp. from mangrove soil of West Coast of India.</title>
        <authorList>
            <person name="Verma A."/>
            <person name="Kumar P."/>
            <person name="Krishnamurthi S."/>
        </authorList>
    </citation>
    <scope>NUCLEOTIDE SEQUENCE [LARGE SCALE GENOMIC DNA]</scope>
    <source>
        <strain evidence="3 4">SAOS-164</strain>
    </source>
</reference>
<accession>A0A4Z0M8Y9</accession>
<dbReference type="Gene3D" id="1.10.150.320">
    <property type="entry name" value="Photosystem II 12 kDa extrinsic protein"/>
    <property type="match status" value="1"/>
</dbReference>
<evidence type="ECO:0000259" key="2">
    <source>
        <dbReference type="SMART" id="SM00278"/>
    </source>
</evidence>
<name>A0A4Z0M8Y9_9GAMM</name>
<gene>
    <name evidence="3" type="ORF">E4634_01090</name>
</gene>
<proteinExistence type="predicted"/>
<dbReference type="OrthoDB" id="134981at2"/>
<dbReference type="AlphaFoldDB" id="A0A4Z0M8Y9"/>
<dbReference type="InterPro" id="IPR010994">
    <property type="entry name" value="RuvA_2-like"/>
</dbReference>
<dbReference type="SMART" id="SM00278">
    <property type="entry name" value="HhH1"/>
    <property type="match status" value="2"/>
</dbReference>